<proteinExistence type="predicted"/>
<dbReference type="EMBL" id="AP027452">
    <property type="protein sequence ID" value="BDY27401.1"/>
    <property type="molecule type" value="Genomic_DNA"/>
</dbReference>
<dbReference type="Proteomes" id="UP001241092">
    <property type="component" value="Chromosome"/>
</dbReference>
<name>A0AAI8XM02_MYCME</name>
<dbReference type="SUPFAM" id="SSF50998">
    <property type="entry name" value="Quinoprotein alcohol dehydrogenase-like"/>
    <property type="match status" value="1"/>
</dbReference>
<dbReference type="AlphaFoldDB" id="A0AAI8XM02"/>
<reference evidence="2" key="1">
    <citation type="submission" date="2023-03" db="EMBL/GenBank/DDBJ databases">
        <title>Draft genome sequence of a Mycolicibacterium mageritense strain H4_3_1 isolated from a hybrid biological-inorganic system reactor.</title>
        <authorList>
            <person name="Feng X."/>
            <person name="Kazama D."/>
            <person name="Sato K."/>
            <person name="Kobayashi H."/>
        </authorList>
    </citation>
    <scope>NUCLEOTIDE SEQUENCE</scope>
    <source>
        <strain evidence="2">H4_3_1</strain>
    </source>
</reference>
<evidence type="ECO:0000256" key="1">
    <source>
        <dbReference type="SAM" id="MobiDB-lite"/>
    </source>
</evidence>
<feature type="region of interest" description="Disordered" evidence="1">
    <location>
        <begin position="22"/>
        <end position="43"/>
    </location>
</feature>
<sequence>MRIVVGFVCAVVLLAGCSADEKPATPTTSAAGDDTGIDAQESSEPVTRLVLVEPETGATVVFDAGEATETRLGELGPTHGVSGDGRFAYLRGDDALAVVDAGSWTFDHGDHSHYYVEPPAVAGRVDGRFAAAHGQRDLATAQREDGTVVVLDRKALGEHQIKPLDRFGELRDIGAAAPLGEDVVVVTRDGAVTEIGTSQNLGRCPGVTGVSTVGRDVVFGCADGAVRIVRRAGALTAEPMPLPGEPPHPGALVYRYGSTTLTGVAEDTVWVLDGRRGSWKRVAVPDVVAANSVSADSVLALTADGQLRAFATNDGRQTAAVPLLRGPIRAGRPVVEVDADRAYVNDAQGRAVYEIDYRDGLRVARTFKTSIAPGFMVETGR</sequence>
<accession>A0AAI8XM02</accession>
<dbReference type="PROSITE" id="PS51257">
    <property type="entry name" value="PROKAR_LIPOPROTEIN"/>
    <property type="match status" value="1"/>
</dbReference>
<dbReference type="InterPro" id="IPR011047">
    <property type="entry name" value="Quinoprotein_ADH-like_sf"/>
</dbReference>
<organism evidence="2 3">
    <name type="scientific">Mycolicibacterium mageritense</name>
    <name type="common">Mycobacterium mageritense</name>
    <dbReference type="NCBI Taxonomy" id="53462"/>
    <lineage>
        <taxon>Bacteria</taxon>
        <taxon>Bacillati</taxon>
        <taxon>Actinomycetota</taxon>
        <taxon>Actinomycetes</taxon>
        <taxon>Mycobacteriales</taxon>
        <taxon>Mycobacteriaceae</taxon>
        <taxon>Mycolicibacterium</taxon>
    </lineage>
</organism>
<protein>
    <recommendedName>
        <fullName evidence="4">ABC transporter</fullName>
    </recommendedName>
</protein>
<evidence type="ECO:0000313" key="2">
    <source>
        <dbReference type="EMBL" id="BDY27401.1"/>
    </source>
</evidence>
<evidence type="ECO:0008006" key="4">
    <source>
        <dbReference type="Google" id="ProtNLM"/>
    </source>
</evidence>
<evidence type="ECO:0000313" key="3">
    <source>
        <dbReference type="Proteomes" id="UP001241092"/>
    </source>
</evidence>
<gene>
    <name evidence="2" type="ORF">hbim_01324</name>
</gene>
<dbReference type="RefSeq" id="WP_073903896.1">
    <property type="nucleotide sequence ID" value="NZ_AP027452.1"/>
</dbReference>